<evidence type="ECO:0000313" key="2">
    <source>
        <dbReference type="EMBL" id="MDN5132134.1"/>
    </source>
</evidence>
<feature type="region of interest" description="Disordered" evidence="1">
    <location>
        <begin position="69"/>
        <end position="105"/>
    </location>
</feature>
<feature type="compositionally biased region" description="Basic and acidic residues" evidence="1">
    <location>
        <begin position="69"/>
        <end position="84"/>
    </location>
</feature>
<proteinExistence type="predicted"/>
<evidence type="ECO:0000313" key="3">
    <source>
        <dbReference type="Proteomes" id="UP001171508"/>
    </source>
</evidence>
<comment type="caution">
    <text evidence="2">The sequence shown here is derived from an EMBL/GenBank/DDBJ whole genome shotgun (WGS) entry which is preliminary data.</text>
</comment>
<accession>A0AAP4PZG9</accession>
<organism evidence="2 3">
    <name type="scientific">Aliarcobacter butzleri</name>
    <dbReference type="NCBI Taxonomy" id="28197"/>
    <lineage>
        <taxon>Bacteria</taxon>
        <taxon>Pseudomonadati</taxon>
        <taxon>Campylobacterota</taxon>
        <taxon>Epsilonproteobacteria</taxon>
        <taxon>Campylobacterales</taxon>
        <taxon>Arcobacteraceae</taxon>
        <taxon>Aliarcobacter</taxon>
    </lineage>
</organism>
<protein>
    <submittedName>
        <fullName evidence="2">Uncharacterized protein</fullName>
    </submittedName>
</protein>
<reference evidence="2" key="2">
    <citation type="submission" date="2023-01" db="EMBL/GenBank/DDBJ databases">
        <authorList>
            <person name="Uljanovas D."/>
        </authorList>
    </citation>
    <scope>NUCLEOTIDE SEQUENCE</scope>
    <source>
        <strain evidence="2">H19</strain>
    </source>
</reference>
<dbReference type="RefSeq" id="WP_301344042.1">
    <property type="nucleotide sequence ID" value="NZ_JAPZCV010000004.1"/>
</dbReference>
<dbReference type="AlphaFoldDB" id="A0AAP4PZG9"/>
<sequence length="105" mass="12487">MNKNIEEFKSKNEPKYKLRKYEDEIIHLLKEGYTQTQILQYLKEFYLLEVSRQTLSTHLKFLKTIEPKKQKVEEKKVSESEKKGSNFLGKKLSPEEFMDKLSGNA</sequence>
<reference evidence="2" key="1">
    <citation type="journal article" date="2023" name="Microorganisms">
        <title>Genomic Characterization of Arcobacter butzleri Strains Isolated from Various Sources in Lithuania.</title>
        <authorList>
            <person name="Uljanovas D."/>
            <person name="Golz G."/>
            <person name="Fleischmann S."/>
            <person name="Kudirkiene E."/>
            <person name="Kasetiene N."/>
            <person name="Grineviciene A."/>
            <person name="Tamuleviciene E."/>
            <person name="Aksomaitiene J."/>
            <person name="Alter T."/>
            <person name="Malakauskas M."/>
        </authorList>
    </citation>
    <scope>NUCLEOTIDE SEQUENCE</scope>
    <source>
        <strain evidence="2">H19</strain>
    </source>
</reference>
<dbReference type="EMBL" id="JAQJJM010000011">
    <property type="protein sequence ID" value="MDN5132134.1"/>
    <property type="molecule type" value="Genomic_DNA"/>
</dbReference>
<evidence type="ECO:0000256" key="1">
    <source>
        <dbReference type="SAM" id="MobiDB-lite"/>
    </source>
</evidence>
<name>A0AAP4PZG9_9BACT</name>
<gene>
    <name evidence="2" type="ORF">PJV92_05300</name>
</gene>
<dbReference type="Proteomes" id="UP001171508">
    <property type="component" value="Unassembled WGS sequence"/>
</dbReference>